<dbReference type="Proteomes" id="UP001596067">
    <property type="component" value="Unassembled WGS sequence"/>
</dbReference>
<dbReference type="Pfam" id="PF01883">
    <property type="entry name" value="FeS_assembly_P"/>
    <property type="match status" value="1"/>
</dbReference>
<feature type="domain" description="MIP18 family-like" evidence="2">
    <location>
        <begin position="24"/>
        <end position="88"/>
    </location>
</feature>
<evidence type="ECO:0000256" key="1">
    <source>
        <dbReference type="SAM" id="MobiDB-lite"/>
    </source>
</evidence>
<evidence type="ECO:0000259" key="3">
    <source>
        <dbReference type="Pfam" id="PF23451"/>
    </source>
</evidence>
<dbReference type="EMBL" id="JBHSOD010000036">
    <property type="protein sequence ID" value="MFC5888184.1"/>
    <property type="molecule type" value="Genomic_DNA"/>
</dbReference>
<comment type="caution">
    <text evidence="4">The sequence shown here is derived from an EMBL/GenBank/DDBJ whole genome shotgun (WGS) entry which is preliminary data.</text>
</comment>
<reference evidence="5" key="1">
    <citation type="journal article" date="2019" name="Int. J. Syst. Evol. Microbiol.">
        <title>The Global Catalogue of Microorganisms (GCM) 10K type strain sequencing project: providing services to taxonomists for standard genome sequencing and annotation.</title>
        <authorList>
            <consortium name="The Broad Institute Genomics Platform"/>
            <consortium name="The Broad Institute Genome Sequencing Center for Infectious Disease"/>
            <person name="Wu L."/>
            <person name="Ma J."/>
        </authorList>
    </citation>
    <scope>NUCLEOTIDE SEQUENCE [LARGE SCALE GENOMIC DNA]</scope>
    <source>
        <strain evidence="5">CGMCC 4.1469</strain>
    </source>
</reference>
<feature type="domain" description="PaaD zinc beta ribbon" evidence="3">
    <location>
        <begin position="141"/>
        <end position="178"/>
    </location>
</feature>
<dbReference type="SUPFAM" id="SSF117916">
    <property type="entry name" value="Fe-S cluster assembly (FSCA) domain-like"/>
    <property type="match status" value="1"/>
</dbReference>
<dbReference type="InterPro" id="IPR056572">
    <property type="entry name" value="Zn_ribbon_PaaD"/>
</dbReference>
<proteinExistence type="predicted"/>
<sequence>MSVPEPARAAAWSPPSRPPTRGLAELRSAVEELPDPELPMVTLGDLGVVHEVRIGADGTPEVELTPTFLGCPAMEVIERAVRGVLAEAGHPAGRVHRVLVPAWSTDRISERGRRRLAAHGIAPPGRPAGAGARPVTLELGPSCPHCGSAATRPLSPFGATRCQSILQCTACRETFAQFRAG</sequence>
<keyword evidence="5" id="KW-1185">Reference proteome</keyword>
<dbReference type="NCBIfam" id="TIGR02159">
    <property type="entry name" value="PA_CoA_Oxy4"/>
    <property type="match status" value="1"/>
</dbReference>
<dbReference type="Gene3D" id="3.30.300.130">
    <property type="entry name" value="Fe-S cluster assembly (FSCA)"/>
    <property type="match status" value="1"/>
</dbReference>
<dbReference type="InterPro" id="IPR052339">
    <property type="entry name" value="Fe-S_Maturation_MIP18"/>
</dbReference>
<dbReference type="RefSeq" id="WP_313766807.1">
    <property type="nucleotide sequence ID" value="NZ_BAAAVH010000014.1"/>
</dbReference>
<gene>
    <name evidence="4" type="primary">paaD</name>
    <name evidence="4" type="ORF">ACFP0N_24790</name>
</gene>
<accession>A0ABW1F4S6</accession>
<dbReference type="PANTHER" id="PTHR42831">
    <property type="entry name" value="FE-S PROTEIN MATURATION AUXILIARY FACTOR YITW"/>
    <property type="match status" value="1"/>
</dbReference>
<feature type="compositionally biased region" description="Low complexity" evidence="1">
    <location>
        <begin position="1"/>
        <end position="14"/>
    </location>
</feature>
<feature type="region of interest" description="Disordered" evidence="1">
    <location>
        <begin position="1"/>
        <end position="21"/>
    </location>
</feature>
<dbReference type="InterPro" id="IPR034904">
    <property type="entry name" value="FSCA_dom_sf"/>
</dbReference>
<dbReference type="InterPro" id="IPR002744">
    <property type="entry name" value="MIP18-like"/>
</dbReference>
<evidence type="ECO:0000259" key="2">
    <source>
        <dbReference type="Pfam" id="PF01883"/>
    </source>
</evidence>
<name>A0ABW1F4S6_9ACTN</name>
<evidence type="ECO:0000313" key="5">
    <source>
        <dbReference type="Proteomes" id="UP001596067"/>
    </source>
</evidence>
<protein>
    <submittedName>
        <fullName evidence="4">1,2-phenylacetyl-CoA epoxidase subunit PaaD</fullName>
    </submittedName>
</protein>
<evidence type="ECO:0000313" key="4">
    <source>
        <dbReference type="EMBL" id="MFC5888184.1"/>
    </source>
</evidence>
<dbReference type="InterPro" id="IPR011883">
    <property type="entry name" value="PaaD-like"/>
</dbReference>
<organism evidence="4 5">
    <name type="scientific">Kitasatospora aburaviensis</name>
    <dbReference type="NCBI Taxonomy" id="67265"/>
    <lineage>
        <taxon>Bacteria</taxon>
        <taxon>Bacillati</taxon>
        <taxon>Actinomycetota</taxon>
        <taxon>Actinomycetes</taxon>
        <taxon>Kitasatosporales</taxon>
        <taxon>Streptomycetaceae</taxon>
        <taxon>Kitasatospora</taxon>
    </lineage>
</organism>
<dbReference type="PANTHER" id="PTHR42831:SF3">
    <property type="entry name" value="1,2-PHENYLACETYL-COA EPOXIDASE, SUBUNIT D-RELATED"/>
    <property type="match status" value="1"/>
</dbReference>
<dbReference type="Pfam" id="PF23451">
    <property type="entry name" value="Zn_ribbon_PaaD"/>
    <property type="match status" value="1"/>
</dbReference>